<dbReference type="EMBL" id="JAMZFV010000013">
    <property type="protein sequence ID" value="MCP1110459.1"/>
    <property type="molecule type" value="Genomic_DNA"/>
</dbReference>
<keyword evidence="3" id="KW-1185">Reference proteome</keyword>
<dbReference type="InterPro" id="IPR038078">
    <property type="entry name" value="PhoU-like_sf"/>
</dbReference>
<evidence type="ECO:0000313" key="2">
    <source>
        <dbReference type="EMBL" id="MCP1110459.1"/>
    </source>
</evidence>
<dbReference type="InterPro" id="IPR052912">
    <property type="entry name" value="UPF0111_domain"/>
</dbReference>
<dbReference type="RefSeq" id="WP_262069339.1">
    <property type="nucleotide sequence ID" value="NZ_JAMXOC010000013.1"/>
</dbReference>
<accession>A0ABT1EIC4</accession>
<dbReference type="PANTHER" id="PTHR37298">
    <property type="entry name" value="UPF0111 PROTEIN YKAA"/>
    <property type="match status" value="1"/>
</dbReference>
<comment type="similarity">
    <text evidence="1">Belongs to the UPF0111 family.</text>
</comment>
<reference evidence="2 3" key="1">
    <citation type="journal article" date="2022" name="Genome Biol. Evol.">
        <title>Host diet, physiology and behaviors set the stage for Lachnospiraceae cladogenesis.</title>
        <authorList>
            <person name="Vera-Ponce De Leon A."/>
            <person name="Schneider M."/>
            <person name="Jahnes B.C."/>
            <person name="Sadowski V."/>
            <person name="Camuy-Velez L.A."/>
            <person name="Duan J."/>
            <person name="Sabree Z.L."/>
        </authorList>
    </citation>
    <scope>NUCLEOTIDE SEQUENCE [LARGE SCALE GENOMIC DNA]</scope>
    <source>
        <strain evidence="2 3">PAL227</strain>
    </source>
</reference>
<name>A0ABT1EIC4_9FIRM</name>
<sequence>MAKKKAPYFDDFVEMMEVSIQAAGFLQATLLDFDPVELEEKCEEMHEIENKGDYLKHEMMNRLLKEFITPIDREDIVAMAGGLDDITDKIEDVLLRLRMYNITEIPEAAKTYADIIARACEKLGEAMKEFSNFRKSTTLQGLIIEINSIEEEGDRLYVETVSGLFREEKNPIAITAWSKLFDLMEDCCDCCEHVADVIEVTMMKNS</sequence>
<dbReference type="Gene3D" id="1.20.58.220">
    <property type="entry name" value="Phosphate transport system protein phou homolog 2, domain 2"/>
    <property type="match status" value="1"/>
</dbReference>
<evidence type="ECO:0000313" key="3">
    <source>
        <dbReference type="Proteomes" id="UP001523565"/>
    </source>
</evidence>
<proteinExistence type="inferred from homology"/>
<dbReference type="InterPro" id="IPR018445">
    <property type="entry name" value="Put_Phosphate_transp_reg"/>
</dbReference>
<dbReference type="PANTHER" id="PTHR37298:SF1">
    <property type="entry name" value="UPF0111 PROTEIN YKAA"/>
    <property type="match status" value="1"/>
</dbReference>
<protein>
    <submittedName>
        <fullName evidence="2">DUF47 family protein</fullName>
    </submittedName>
</protein>
<gene>
    <name evidence="2" type="ORF">NK118_09380</name>
</gene>
<dbReference type="Pfam" id="PF01865">
    <property type="entry name" value="PhoU_div"/>
    <property type="match status" value="1"/>
</dbReference>
<comment type="caution">
    <text evidence="2">The sequence shown here is derived from an EMBL/GenBank/DDBJ whole genome shotgun (WGS) entry which is preliminary data.</text>
</comment>
<evidence type="ECO:0000256" key="1">
    <source>
        <dbReference type="ARBA" id="ARBA00008591"/>
    </source>
</evidence>
<dbReference type="Proteomes" id="UP001523565">
    <property type="component" value="Unassembled WGS sequence"/>
</dbReference>
<organism evidence="2 3">
    <name type="scientific">Ohessyouella blattaphilus</name>
    <dbReference type="NCBI Taxonomy" id="2949333"/>
    <lineage>
        <taxon>Bacteria</taxon>
        <taxon>Bacillati</taxon>
        <taxon>Bacillota</taxon>
        <taxon>Clostridia</taxon>
        <taxon>Lachnospirales</taxon>
        <taxon>Lachnospiraceae</taxon>
        <taxon>Ohessyouella</taxon>
    </lineage>
</organism>